<evidence type="ECO:0000256" key="1">
    <source>
        <dbReference type="SAM" id="MobiDB-lite"/>
    </source>
</evidence>
<dbReference type="Proteomes" id="UP001283361">
    <property type="component" value="Unassembled WGS sequence"/>
</dbReference>
<dbReference type="EMBL" id="JAWDGP010007907">
    <property type="protein sequence ID" value="KAK3700634.1"/>
    <property type="molecule type" value="Genomic_DNA"/>
</dbReference>
<proteinExistence type="predicted"/>
<reference evidence="2" key="1">
    <citation type="journal article" date="2023" name="G3 (Bethesda)">
        <title>A reference genome for the long-term kleptoplast-retaining sea slug Elysia crispata morphotype clarki.</title>
        <authorList>
            <person name="Eastman K.E."/>
            <person name="Pendleton A.L."/>
            <person name="Shaikh M.A."/>
            <person name="Suttiyut T."/>
            <person name="Ogas R."/>
            <person name="Tomko P."/>
            <person name="Gavelis G."/>
            <person name="Widhalm J.R."/>
            <person name="Wisecaver J.H."/>
        </authorList>
    </citation>
    <scope>NUCLEOTIDE SEQUENCE</scope>
    <source>
        <strain evidence="2">ECLA1</strain>
    </source>
</reference>
<dbReference type="AlphaFoldDB" id="A0AAE0XNZ4"/>
<comment type="caution">
    <text evidence="2">The sequence shown here is derived from an EMBL/GenBank/DDBJ whole genome shotgun (WGS) entry which is preliminary data.</text>
</comment>
<evidence type="ECO:0000313" key="2">
    <source>
        <dbReference type="EMBL" id="KAK3700634.1"/>
    </source>
</evidence>
<accession>A0AAE0XNZ4</accession>
<sequence length="103" mass="11562">MRDIGPRDNVQIMLSGNKTWMSISHVGPIVWKFLDISEKHGVICELLSLGLDRTQPVYRPPTEERGRISVPQCFWAASDRAGLEDETPSSSAAARFEPMMKMS</sequence>
<feature type="region of interest" description="Disordered" evidence="1">
    <location>
        <begin position="81"/>
        <end position="103"/>
    </location>
</feature>
<keyword evidence="3" id="KW-1185">Reference proteome</keyword>
<name>A0AAE0XNZ4_9GAST</name>
<evidence type="ECO:0000313" key="3">
    <source>
        <dbReference type="Proteomes" id="UP001283361"/>
    </source>
</evidence>
<gene>
    <name evidence="2" type="ORF">RRG08_032434</name>
</gene>
<protein>
    <submittedName>
        <fullName evidence="2">Uncharacterized protein</fullName>
    </submittedName>
</protein>
<organism evidence="2 3">
    <name type="scientific">Elysia crispata</name>
    <name type="common">lettuce slug</name>
    <dbReference type="NCBI Taxonomy" id="231223"/>
    <lineage>
        <taxon>Eukaryota</taxon>
        <taxon>Metazoa</taxon>
        <taxon>Spiralia</taxon>
        <taxon>Lophotrochozoa</taxon>
        <taxon>Mollusca</taxon>
        <taxon>Gastropoda</taxon>
        <taxon>Heterobranchia</taxon>
        <taxon>Euthyneura</taxon>
        <taxon>Panpulmonata</taxon>
        <taxon>Sacoglossa</taxon>
        <taxon>Placobranchoidea</taxon>
        <taxon>Plakobranchidae</taxon>
        <taxon>Elysia</taxon>
    </lineage>
</organism>